<feature type="compositionally biased region" description="Basic and acidic residues" evidence="1">
    <location>
        <begin position="21"/>
        <end position="35"/>
    </location>
</feature>
<feature type="compositionally biased region" description="Basic and acidic residues" evidence="1">
    <location>
        <begin position="98"/>
        <end position="107"/>
    </location>
</feature>
<dbReference type="AlphaFoldDB" id="A0A6J6ERF3"/>
<feature type="compositionally biased region" description="Gly residues" evidence="1">
    <location>
        <begin position="88"/>
        <end position="97"/>
    </location>
</feature>
<proteinExistence type="predicted"/>
<evidence type="ECO:0000256" key="1">
    <source>
        <dbReference type="SAM" id="MobiDB-lite"/>
    </source>
</evidence>
<dbReference type="EMBL" id="CAEZSR010000130">
    <property type="protein sequence ID" value="CAB4577444.1"/>
    <property type="molecule type" value="Genomic_DNA"/>
</dbReference>
<gene>
    <name evidence="2" type="ORF">UFOPK1493_02811</name>
</gene>
<name>A0A6J6ERF3_9ZZZZ</name>
<feature type="region of interest" description="Disordered" evidence="1">
    <location>
        <begin position="72"/>
        <end position="107"/>
    </location>
</feature>
<organism evidence="2">
    <name type="scientific">freshwater metagenome</name>
    <dbReference type="NCBI Taxonomy" id="449393"/>
    <lineage>
        <taxon>unclassified sequences</taxon>
        <taxon>metagenomes</taxon>
        <taxon>ecological metagenomes</taxon>
    </lineage>
</organism>
<feature type="region of interest" description="Disordered" evidence="1">
    <location>
        <begin position="21"/>
        <end position="55"/>
    </location>
</feature>
<protein>
    <submittedName>
        <fullName evidence="2">Unannotated protein</fullName>
    </submittedName>
</protein>
<evidence type="ECO:0000313" key="2">
    <source>
        <dbReference type="EMBL" id="CAB4577444.1"/>
    </source>
</evidence>
<sequence length="107" mass="10769">MEAGHEQLGVGGGHEALVDVHDDLRAVDDELDHGAGSDVGAGTAEAHGDRGDGAGHQLAVLAQVGVAAHEVEEERAPLVESGELGADGLDGGAGGLGRGERDRQRHL</sequence>
<reference evidence="2" key="1">
    <citation type="submission" date="2020-05" db="EMBL/GenBank/DDBJ databases">
        <authorList>
            <person name="Chiriac C."/>
            <person name="Salcher M."/>
            <person name="Ghai R."/>
            <person name="Kavagutti S V."/>
        </authorList>
    </citation>
    <scope>NUCLEOTIDE SEQUENCE</scope>
</reference>
<accession>A0A6J6ERF3</accession>